<keyword evidence="4" id="KW-1185">Reference proteome</keyword>
<dbReference type="PANTHER" id="PTHR31896:SF64">
    <property type="entry name" value="TRICHOTHECENE 3-O-ACETYLTRANSFERASE"/>
    <property type="match status" value="1"/>
</dbReference>
<dbReference type="AlphaFoldDB" id="A0A2J5I5Q0"/>
<protein>
    <submittedName>
        <fullName evidence="3">Transferase family-domain-containing protein</fullName>
    </submittedName>
</protein>
<name>A0A2J5I5Q0_9EURO</name>
<evidence type="ECO:0000313" key="4">
    <source>
        <dbReference type="Proteomes" id="UP000235023"/>
    </source>
</evidence>
<evidence type="ECO:0000256" key="2">
    <source>
        <dbReference type="ARBA" id="ARBA00023315"/>
    </source>
</evidence>
<keyword evidence="1 3" id="KW-0808">Transferase</keyword>
<dbReference type="PANTHER" id="PTHR31896">
    <property type="entry name" value="FAMILY REGULATORY PROTEIN, PUTATIVE (AFU_ORTHOLOGUE AFUA_3G14730)-RELATED"/>
    <property type="match status" value="1"/>
</dbReference>
<dbReference type="OrthoDB" id="1862401at2759"/>
<dbReference type="Pfam" id="PF02458">
    <property type="entry name" value="Transferase"/>
    <property type="match status" value="1"/>
</dbReference>
<accession>A0A2J5I5Q0</accession>
<evidence type="ECO:0000313" key="3">
    <source>
        <dbReference type="EMBL" id="PLN85273.1"/>
    </source>
</evidence>
<sequence>MSEYHLFEPYTLTSFDHAFPPAFYHFVALSFAIQNPQDAIPTLESAILRVINELPFLAGEVGPCLDAKRRNVMRVQPSLPATHKIPIVQVHEHPQFVLSSISTLGKETSAGQHHACCVDSSEAIVPKFDYSSIPAPVFRAQINILADGIVLCLAVNHMVIDGTGTGALLDLLATACRAGEDSVNYLRQCDAIQKSTRRYLQDLETQGQLPDGVESGDDPTQGAGDIFEPGKSYANHILVFSDKHIKEIKNQCNAILAEMFPAASTGTANPETIVRDQRSLVSSNDVLTALLWISINQVRSEPTQPRKQSFVSVPVNARTRFFPSLPDNYLGNAVVISESKLALSELQCLNKDGHVGEISTQEIRLLSLLAHRIRSNITTVQDDSLRVSLCRAHHVSDWEMLLARPGDVVVSSLRSWNSYSLDFGPILGAITALELVPTFAIEGECIIKPCRGDSSENGIWEVMVTLKSQHMHALRETQLMRSVLRCDYPVEVYRAS</sequence>
<keyword evidence="2" id="KW-0012">Acyltransferase</keyword>
<proteinExistence type="predicted"/>
<reference evidence="4" key="1">
    <citation type="submission" date="2017-12" db="EMBL/GenBank/DDBJ databases">
        <authorList>
            <consortium name="DOE Joint Genome Institute"/>
            <person name="Mondo S.J."/>
            <person name="Kjaerbolling I."/>
            <person name="Vesth T.C."/>
            <person name="Frisvad J.C."/>
            <person name="Nybo J.L."/>
            <person name="Theobald S."/>
            <person name="Kuo A."/>
            <person name="Bowyer P."/>
            <person name="Matsuda Y."/>
            <person name="Lyhne E.K."/>
            <person name="Kogle M.E."/>
            <person name="Clum A."/>
            <person name="Lipzen A."/>
            <person name="Salamov A."/>
            <person name="Ngan C.Y."/>
            <person name="Daum C."/>
            <person name="Chiniquy J."/>
            <person name="Barry K."/>
            <person name="LaButti K."/>
            <person name="Haridas S."/>
            <person name="Simmons B.A."/>
            <person name="Magnuson J.K."/>
            <person name="Mortensen U.H."/>
            <person name="Larsen T.O."/>
            <person name="Grigoriev I.V."/>
            <person name="Baker S.E."/>
            <person name="Andersen M.R."/>
            <person name="Nordberg H.P."/>
            <person name="Cantor M.N."/>
            <person name="Hua S.X."/>
        </authorList>
    </citation>
    <scope>NUCLEOTIDE SEQUENCE [LARGE SCALE GENOMIC DNA]</scope>
    <source>
        <strain evidence="4">IBT 19404</strain>
    </source>
</reference>
<organism evidence="3 4">
    <name type="scientific">Aspergillus taichungensis</name>
    <dbReference type="NCBI Taxonomy" id="482145"/>
    <lineage>
        <taxon>Eukaryota</taxon>
        <taxon>Fungi</taxon>
        <taxon>Dikarya</taxon>
        <taxon>Ascomycota</taxon>
        <taxon>Pezizomycotina</taxon>
        <taxon>Eurotiomycetes</taxon>
        <taxon>Eurotiomycetidae</taxon>
        <taxon>Eurotiales</taxon>
        <taxon>Aspergillaceae</taxon>
        <taxon>Aspergillus</taxon>
        <taxon>Aspergillus subgen. Circumdati</taxon>
    </lineage>
</organism>
<dbReference type="EMBL" id="KZ559505">
    <property type="protein sequence ID" value="PLN85273.1"/>
    <property type="molecule type" value="Genomic_DNA"/>
</dbReference>
<dbReference type="Proteomes" id="UP000235023">
    <property type="component" value="Unassembled WGS sequence"/>
</dbReference>
<gene>
    <name evidence="3" type="ORF">BDW42DRAFT_160806</name>
</gene>
<dbReference type="InterPro" id="IPR051283">
    <property type="entry name" value="Sec_Metabolite_Acyltrans"/>
</dbReference>
<dbReference type="Gene3D" id="3.30.559.10">
    <property type="entry name" value="Chloramphenicol acetyltransferase-like domain"/>
    <property type="match status" value="2"/>
</dbReference>
<dbReference type="GO" id="GO:0016746">
    <property type="term" value="F:acyltransferase activity"/>
    <property type="evidence" value="ECO:0007669"/>
    <property type="project" value="UniProtKB-KW"/>
</dbReference>
<dbReference type="InterPro" id="IPR023213">
    <property type="entry name" value="CAT-like_dom_sf"/>
</dbReference>
<evidence type="ECO:0000256" key="1">
    <source>
        <dbReference type="ARBA" id="ARBA00022679"/>
    </source>
</evidence>